<feature type="region of interest" description="Disordered" evidence="2">
    <location>
        <begin position="1"/>
        <end position="24"/>
    </location>
</feature>
<keyword evidence="5" id="KW-1185">Reference proteome</keyword>
<feature type="domain" description="C2H2-type" evidence="3">
    <location>
        <begin position="60"/>
        <end position="87"/>
    </location>
</feature>
<dbReference type="SUPFAM" id="SSF57667">
    <property type="entry name" value="beta-beta-alpha zinc fingers"/>
    <property type="match status" value="1"/>
</dbReference>
<evidence type="ECO:0000256" key="1">
    <source>
        <dbReference type="PROSITE-ProRule" id="PRU00042"/>
    </source>
</evidence>
<dbReference type="GO" id="GO:0008270">
    <property type="term" value="F:zinc ion binding"/>
    <property type="evidence" value="ECO:0007669"/>
    <property type="project" value="UniProtKB-KW"/>
</dbReference>
<evidence type="ECO:0000256" key="2">
    <source>
        <dbReference type="SAM" id="MobiDB-lite"/>
    </source>
</evidence>
<protein>
    <recommendedName>
        <fullName evidence="3">C2H2-type domain-containing protein</fullName>
    </recommendedName>
</protein>
<sequence>MSGASENPIDDSNEGKGSSFPSSSTRTLKLFGFPLTPPGYEEIHVAGSSTITPHCPYKRFKCHFCYREFANSQALGGHQNAHKRERQKAALSPLGYFHRHQRLTARNNPPVVVPYGGSGALVGPRGRGQRPWLMRDADEGPYHDHDHDRVRSVRPMGASAMSMSTVRECIRDNFLQLHINPKTHIKILTHERKSATSSCGPSVVTTVDTSIYGGRLR</sequence>
<dbReference type="InterPro" id="IPR044299">
    <property type="entry name" value="GIS3/ZFP5/ZFP6"/>
</dbReference>
<dbReference type="GO" id="GO:0010090">
    <property type="term" value="P:trichome morphogenesis"/>
    <property type="evidence" value="ECO:0007669"/>
    <property type="project" value="InterPro"/>
</dbReference>
<evidence type="ECO:0000313" key="4">
    <source>
        <dbReference type="EMBL" id="CAJ1963282.1"/>
    </source>
</evidence>
<reference evidence="4" key="1">
    <citation type="submission" date="2023-10" db="EMBL/GenBank/DDBJ databases">
        <authorList>
            <person name="Domelevo Entfellner J.-B."/>
        </authorList>
    </citation>
    <scope>NUCLEOTIDE SEQUENCE</scope>
</reference>
<dbReference type="GO" id="GO:0005634">
    <property type="term" value="C:nucleus"/>
    <property type="evidence" value="ECO:0007669"/>
    <property type="project" value="TreeGrafter"/>
</dbReference>
<keyword evidence="1" id="KW-0863">Zinc-finger</keyword>
<evidence type="ECO:0000313" key="5">
    <source>
        <dbReference type="Proteomes" id="UP001189624"/>
    </source>
</evidence>
<dbReference type="GO" id="GO:0009736">
    <property type="term" value="P:cytokinin-activated signaling pathway"/>
    <property type="evidence" value="ECO:0007669"/>
    <property type="project" value="TreeGrafter"/>
</dbReference>
<dbReference type="PROSITE" id="PS00028">
    <property type="entry name" value="ZINC_FINGER_C2H2_1"/>
    <property type="match status" value="1"/>
</dbReference>
<dbReference type="GO" id="GO:0003700">
    <property type="term" value="F:DNA-binding transcription factor activity"/>
    <property type="evidence" value="ECO:0007669"/>
    <property type="project" value="TreeGrafter"/>
</dbReference>
<dbReference type="Gramene" id="rna-AYBTSS11_LOCUS19691">
    <property type="protein sequence ID" value="CAJ1963282.1"/>
    <property type="gene ID" value="gene-AYBTSS11_LOCUS19691"/>
</dbReference>
<accession>A0AA86VZD2</accession>
<organism evidence="4 5">
    <name type="scientific">Sphenostylis stenocarpa</name>
    <dbReference type="NCBI Taxonomy" id="92480"/>
    <lineage>
        <taxon>Eukaryota</taxon>
        <taxon>Viridiplantae</taxon>
        <taxon>Streptophyta</taxon>
        <taxon>Embryophyta</taxon>
        <taxon>Tracheophyta</taxon>
        <taxon>Spermatophyta</taxon>
        <taxon>Magnoliopsida</taxon>
        <taxon>eudicotyledons</taxon>
        <taxon>Gunneridae</taxon>
        <taxon>Pentapetalae</taxon>
        <taxon>rosids</taxon>
        <taxon>fabids</taxon>
        <taxon>Fabales</taxon>
        <taxon>Fabaceae</taxon>
        <taxon>Papilionoideae</taxon>
        <taxon>50 kb inversion clade</taxon>
        <taxon>NPAAA clade</taxon>
        <taxon>indigoferoid/millettioid clade</taxon>
        <taxon>Phaseoleae</taxon>
        <taxon>Sphenostylis</taxon>
    </lineage>
</organism>
<dbReference type="PROSITE" id="PS50157">
    <property type="entry name" value="ZINC_FINGER_C2H2_2"/>
    <property type="match status" value="1"/>
</dbReference>
<dbReference type="Proteomes" id="UP001189624">
    <property type="component" value="Chromosome 6"/>
</dbReference>
<dbReference type="InterPro" id="IPR013087">
    <property type="entry name" value="Znf_C2H2_type"/>
</dbReference>
<gene>
    <name evidence="4" type="ORF">AYBTSS11_LOCUS19691</name>
</gene>
<dbReference type="GO" id="GO:0009740">
    <property type="term" value="P:gibberellic acid mediated signaling pathway"/>
    <property type="evidence" value="ECO:0007669"/>
    <property type="project" value="TreeGrafter"/>
</dbReference>
<dbReference type="PANTHER" id="PTHR46353:SF21">
    <property type="entry name" value="C2H2-TYPE DOMAIN-CONTAINING PROTEIN"/>
    <property type="match status" value="1"/>
</dbReference>
<evidence type="ECO:0000259" key="3">
    <source>
        <dbReference type="PROSITE" id="PS50157"/>
    </source>
</evidence>
<dbReference type="InterPro" id="IPR036236">
    <property type="entry name" value="Znf_C2H2_sf"/>
</dbReference>
<dbReference type="GO" id="GO:0000976">
    <property type="term" value="F:transcription cis-regulatory region binding"/>
    <property type="evidence" value="ECO:0007669"/>
    <property type="project" value="TreeGrafter"/>
</dbReference>
<dbReference type="AlphaFoldDB" id="A0AA86VZD2"/>
<dbReference type="PANTHER" id="PTHR46353">
    <property type="entry name" value="ZINC FINGER PROTEIN 5"/>
    <property type="match status" value="1"/>
</dbReference>
<keyword evidence="1" id="KW-0862">Zinc</keyword>
<keyword evidence="1" id="KW-0479">Metal-binding</keyword>
<dbReference type="EMBL" id="OY731403">
    <property type="protein sequence ID" value="CAJ1963282.1"/>
    <property type="molecule type" value="Genomic_DNA"/>
</dbReference>
<name>A0AA86VZD2_9FABA</name>
<proteinExistence type="predicted"/>
<feature type="compositionally biased region" description="Polar residues" evidence="2">
    <location>
        <begin position="15"/>
        <end position="24"/>
    </location>
</feature>